<reference evidence="6 7" key="1">
    <citation type="submission" date="2019-01" db="EMBL/GenBank/DDBJ databases">
        <title>Agromyces.</title>
        <authorList>
            <person name="Li J."/>
        </authorList>
    </citation>
    <scope>NUCLEOTIDE SEQUENCE [LARGE SCALE GENOMIC DNA]</scope>
    <source>
        <strain evidence="6 7">DSM 23870</strain>
    </source>
</reference>
<dbReference type="EMBL" id="SDPM01000001">
    <property type="protein sequence ID" value="RXZ87638.1"/>
    <property type="molecule type" value="Genomic_DNA"/>
</dbReference>
<dbReference type="InterPro" id="IPR050109">
    <property type="entry name" value="HTH-type_TetR-like_transc_reg"/>
</dbReference>
<dbReference type="Pfam" id="PF21597">
    <property type="entry name" value="TetR_C_43"/>
    <property type="match status" value="1"/>
</dbReference>
<gene>
    <name evidence="6" type="ORF">ESP50_00060</name>
</gene>
<organism evidence="6 7">
    <name type="scientific">Agromyces atrinae</name>
    <dbReference type="NCBI Taxonomy" id="592376"/>
    <lineage>
        <taxon>Bacteria</taxon>
        <taxon>Bacillati</taxon>
        <taxon>Actinomycetota</taxon>
        <taxon>Actinomycetes</taxon>
        <taxon>Micrococcales</taxon>
        <taxon>Microbacteriaceae</taxon>
        <taxon>Agromyces</taxon>
    </lineage>
</organism>
<evidence type="ECO:0000313" key="7">
    <source>
        <dbReference type="Proteomes" id="UP000292686"/>
    </source>
</evidence>
<protein>
    <submittedName>
        <fullName evidence="6">TetR/AcrR family transcriptional regulator</fullName>
    </submittedName>
</protein>
<keyword evidence="2 4" id="KW-0238">DNA-binding</keyword>
<evidence type="ECO:0000259" key="5">
    <source>
        <dbReference type="PROSITE" id="PS50977"/>
    </source>
</evidence>
<dbReference type="Pfam" id="PF00440">
    <property type="entry name" value="TetR_N"/>
    <property type="match status" value="1"/>
</dbReference>
<dbReference type="AlphaFoldDB" id="A0A4Q2M6S4"/>
<dbReference type="InterPro" id="IPR009057">
    <property type="entry name" value="Homeodomain-like_sf"/>
</dbReference>
<evidence type="ECO:0000256" key="3">
    <source>
        <dbReference type="ARBA" id="ARBA00023163"/>
    </source>
</evidence>
<evidence type="ECO:0000256" key="2">
    <source>
        <dbReference type="ARBA" id="ARBA00023125"/>
    </source>
</evidence>
<dbReference type="PROSITE" id="PS50977">
    <property type="entry name" value="HTH_TETR_2"/>
    <property type="match status" value="1"/>
</dbReference>
<dbReference type="SUPFAM" id="SSF46689">
    <property type="entry name" value="Homeodomain-like"/>
    <property type="match status" value="1"/>
</dbReference>
<dbReference type="Gene3D" id="1.10.357.10">
    <property type="entry name" value="Tetracycline Repressor, domain 2"/>
    <property type="match status" value="1"/>
</dbReference>
<dbReference type="InterPro" id="IPR049445">
    <property type="entry name" value="TetR_SbtR-like_C"/>
</dbReference>
<evidence type="ECO:0000256" key="1">
    <source>
        <dbReference type="ARBA" id="ARBA00023015"/>
    </source>
</evidence>
<sequence>MGRQGDSMRASPYFRVKRRCQSVSYAVRYPKGMHSAGGATRRDARRNHERLLVEAKTLFAEQGIEASLDELATRAGVGAGTVYRHFPSRDDLVRELYDRAIESLDDLADEILAAPSGWRGVEVYVERLSQWVISDPGIPALLRRMGQIDPDYRPAARFEKPIAELVERAHREGTLRTDVDGVDLTVIVGMIGSLAQFGGAYLPFWRRQLGIVLDGLRAEPGRATELPGPGQDMDGYHAMVHQPE</sequence>
<keyword evidence="1" id="KW-0805">Transcription regulation</keyword>
<feature type="domain" description="HTH tetR-type" evidence="5">
    <location>
        <begin position="45"/>
        <end position="104"/>
    </location>
</feature>
<proteinExistence type="predicted"/>
<dbReference type="GO" id="GO:0003700">
    <property type="term" value="F:DNA-binding transcription factor activity"/>
    <property type="evidence" value="ECO:0007669"/>
    <property type="project" value="TreeGrafter"/>
</dbReference>
<dbReference type="GO" id="GO:0000976">
    <property type="term" value="F:transcription cis-regulatory region binding"/>
    <property type="evidence" value="ECO:0007669"/>
    <property type="project" value="TreeGrafter"/>
</dbReference>
<dbReference type="SUPFAM" id="SSF48498">
    <property type="entry name" value="Tetracyclin repressor-like, C-terminal domain"/>
    <property type="match status" value="1"/>
</dbReference>
<dbReference type="InterPro" id="IPR036271">
    <property type="entry name" value="Tet_transcr_reg_TetR-rel_C_sf"/>
</dbReference>
<dbReference type="PANTHER" id="PTHR30055">
    <property type="entry name" value="HTH-TYPE TRANSCRIPTIONAL REGULATOR RUTR"/>
    <property type="match status" value="1"/>
</dbReference>
<evidence type="ECO:0000313" key="6">
    <source>
        <dbReference type="EMBL" id="RXZ87638.1"/>
    </source>
</evidence>
<accession>A0A4Q2M6S4</accession>
<dbReference type="Proteomes" id="UP000292686">
    <property type="component" value="Unassembled WGS sequence"/>
</dbReference>
<feature type="DNA-binding region" description="H-T-H motif" evidence="4">
    <location>
        <begin position="67"/>
        <end position="86"/>
    </location>
</feature>
<keyword evidence="3" id="KW-0804">Transcription</keyword>
<comment type="caution">
    <text evidence="6">The sequence shown here is derived from an EMBL/GenBank/DDBJ whole genome shotgun (WGS) entry which is preliminary data.</text>
</comment>
<dbReference type="PRINTS" id="PR00455">
    <property type="entry name" value="HTHTETR"/>
</dbReference>
<evidence type="ECO:0000256" key="4">
    <source>
        <dbReference type="PROSITE-ProRule" id="PRU00335"/>
    </source>
</evidence>
<dbReference type="OrthoDB" id="3192968at2"/>
<dbReference type="PANTHER" id="PTHR30055:SF234">
    <property type="entry name" value="HTH-TYPE TRANSCRIPTIONAL REGULATOR BETI"/>
    <property type="match status" value="1"/>
</dbReference>
<name>A0A4Q2M6S4_9MICO</name>
<keyword evidence="7" id="KW-1185">Reference proteome</keyword>
<dbReference type="InterPro" id="IPR001647">
    <property type="entry name" value="HTH_TetR"/>
</dbReference>